<accession>A0A3Q7F478</accession>
<reference evidence="1" key="2">
    <citation type="submission" date="2019-01" db="UniProtKB">
        <authorList>
            <consortium name="EnsemblPlants"/>
        </authorList>
    </citation>
    <scope>IDENTIFICATION</scope>
    <source>
        <strain evidence="1">cv. Heinz 1706</strain>
    </source>
</reference>
<dbReference type="EnsemblPlants" id="Solyc02g078740.3.1">
    <property type="protein sequence ID" value="Solyc02g078740.3.1.1"/>
    <property type="gene ID" value="Solyc02g078740.3"/>
</dbReference>
<dbReference type="InParanoid" id="A0A3Q7F478"/>
<evidence type="ECO:0000313" key="2">
    <source>
        <dbReference type="Proteomes" id="UP000004994"/>
    </source>
</evidence>
<proteinExistence type="predicted"/>
<name>A0A3Q7F478_SOLLC</name>
<protein>
    <submittedName>
        <fullName evidence="1">Uncharacterized protein</fullName>
    </submittedName>
</protein>
<dbReference type="Gramene" id="Solyc02g078740.3.1">
    <property type="protein sequence ID" value="Solyc02g078740.3.1.1"/>
    <property type="gene ID" value="Solyc02g078740.3"/>
</dbReference>
<dbReference type="AlphaFoldDB" id="A0A3Q7F478"/>
<sequence length="62" mass="7124">MACKVRQIVKGSTNISNCYTDREIVATSIVLLKIVEIFRPNLATRYSFHARSVSLCYRLFKV</sequence>
<reference evidence="1" key="1">
    <citation type="journal article" date="2012" name="Nature">
        <title>The tomato genome sequence provides insights into fleshy fruit evolution.</title>
        <authorList>
            <consortium name="Tomato Genome Consortium"/>
        </authorList>
    </citation>
    <scope>NUCLEOTIDE SEQUENCE [LARGE SCALE GENOMIC DNA]</scope>
    <source>
        <strain evidence="1">cv. Heinz 1706</strain>
    </source>
</reference>
<organism evidence="1">
    <name type="scientific">Solanum lycopersicum</name>
    <name type="common">Tomato</name>
    <name type="synonym">Lycopersicon esculentum</name>
    <dbReference type="NCBI Taxonomy" id="4081"/>
    <lineage>
        <taxon>Eukaryota</taxon>
        <taxon>Viridiplantae</taxon>
        <taxon>Streptophyta</taxon>
        <taxon>Embryophyta</taxon>
        <taxon>Tracheophyta</taxon>
        <taxon>Spermatophyta</taxon>
        <taxon>Magnoliopsida</taxon>
        <taxon>eudicotyledons</taxon>
        <taxon>Gunneridae</taxon>
        <taxon>Pentapetalae</taxon>
        <taxon>asterids</taxon>
        <taxon>lamiids</taxon>
        <taxon>Solanales</taxon>
        <taxon>Solanaceae</taxon>
        <taxon>Solanoideae</taxon>
        <taxon>Solaneae</taxon>
        <taxon>Solanum</taxon>
        <taxon>Solanum subgen. Lycopersicon</taxon>
    </lineage>
</organism>
<keyword evidence="2" id="KW-1185">Reference proteome</keyword>
<evidence type="ECO:0000313" key="1">
    <source>
        <dbReference type="EnsemblPlants" id="Solyc02g078740.3.1.1"/>
    </source>
</evidence>
<dbReference type="Proteomes" id="UP000004994">
    <property type="component" value="Chromosome 2"/>
</dbReference>